<accession>D8PHZ2</accession>
<dbReference type="HOGENOM" id="CLU_3197460_0_0_0"/>
<gene>
    <name evidence="1" type="ORF">NIDE3185</name>
</gene>
<keyword evidence="2" id="KW-1185">Reference proteome</keyword>
<dbReference type="Proteomes" id="UP000001660">
    <property type="component" value="Chromosome"/>
</dbReference>
<dbReference type="EMBL" id="FP929003">
    <property type="protein sequence ID" value="CBK42879.1"/>
    <property type="molecule type" value="Genomic_DNA"/>
</dbReference>
<organism evidence="1 2">
    <name type="scientific">Nitrospira defluvii</name>
    <dbReference type="NCBI Taxonomy" id="330214"/>
    <lineage>
        <taxon>Bacteria</taxon>
        <taxon>Pseudomonadati</taxon>
        <taxon>Nitrospirota</taxon>
        <taxon>Nitrospiria</taxon>
        <taxon>Nitrospirales</taxon>
        <taxon>Nitrospiraceae</taxon>
        <taxon>Nitrospira</taxon>
    </lineage>
</organism>
<dbReference type="AlphaFoldDB" id="D8PHZ2"/>
<dbReference type="STRING" id="330214.NIDE3185"/>
<sequence length="45" mass="4800">MAEDVEWAGAGTKLRSFRDTYSGAADRVAPAFFLPCCPLSGLQGH</sequence>
<name>D8PHZ2_9BACT</name>
<reference evidence="1 2" key="1">
    <citation type="journal article" date="2010" name="Proc. Natl. Acad. Sci. U.S.A.">
        <title>A Nitrospira metagenome illuminates the physiology and evolution of globally important nitrite-oxidizing bacteria.</title>
        <authorList>
            <person name="Lucker S."/>
            <person name="Wagner M."/>
            <person name="Maixner F."/>
            <person name="Pelletier E."/>
            <person name="Koch H."/>
            <person name="Vacherie B."/>
            <person name="Rattei T."/>
            <person name="Sinninghe Damste J."/>
            <person name="Spieck E."/>
            <person name="Le Paslier D."/>
            <person name="Daims H."/>
        </authorList>
    </citation>
    <scope>NUCLEOTIDE SEQUENCE [LARGE SCALE GENOMIC DNA]</scope>
</reference>
<evidence type="ECO:0000313" key="1">
    <source>
        <dbReference type="EMBL" id="CBK42879.1"/>
    </source>
</evidence>
<proteinExistence type="predicted"/>
<protein>
    <submittedName>
        <fullName evidence="1">Uncharacterized protein</fullName>
    </submittedName>
</protein>
<evidence type="ECO:0000313" key="2">
    <source>
        <dbReference type="Proteomes" id="UP000001660"/>
    </source>
</evidence>
<dbReference type="KEGG" id="nde:NIDE3185"/>